<dbReference type="SMART" id="SM00131">
    <property type="entry name" value="KU"/>
    <property type="match status" value="1"/>
</dbReference>
<dbReference type="PRINTS" id="PR00759">
    <property type="entry name" value="BASICPTASE"/>
</dbReference>
<reference evidence="4 5" key="1">
    <citation type="journal article" date="2019" name="BMC Genomics">
        <title>New insights from Opisthorchis felineus genome: update on genomics of the epidemiologically important liver flukes.</title>
        <authorList>
            <person name="Ershov N.I."/>
            <person name="Mordvinov V.A."/>
            <person name="Prokhortchouk E.B."/>
            <person name="Pakharukova M.Y."/>
            <person name="Gunbin K.V."/>
            <person name="Ustyantsev K."/>
            <person name="Genaev M.A."/>
            <person name="Blinov A.G."/>
            <person name="Mazur A."/>
            <person name="Boulygina E."/>
            <person name="Tsygankova S."/>
            <person name="Khrameeva E."/>
            <person name="Chekanov N."/>
            <person name="Fan G."/>
            <person name="Xiao A."/>
            <person name="Zhang H."/>
            <person name="Xu X."/>
            <person name="Yang H."/>
            <person name="Solovyev V."/>
            <person name="Lee S.M."/>
            <person name="Liu X."/>
            <person name="Afonnikov D.A."/>
            <person name="Skryabin K.G."/>
        </authorList>
    </citation>
    <scope>NUCLEOTIDE SEQUENCE [LARGE SCALE GENOMIC DNA]</scope>
    <source>
        <strain evidence="4">AK-0245</strain>
        <tissue evidence="4">Whole organism</tissue>
    </source>
</reference>
<sequence>MHRIIFVLTAVATAVHCYEWYCSLQKKSGPCNGHFIRYFYNKSRGSCSRFNYSGCGGNRNNFRSLKECQTICLT</sequence>
<keyword evidence="2" id="KW-0732">Signal</keyword>
<dbReference type="InterPro" id="IPR020901">
    <property type="entry name" value="Prtase_inh_Kunz-CS"/>
</dbReference>
<organism evidence="4 5">
    <name type="scientific">Opisthorchis felineus</name>
    <dbReference type="NCBI Taxonomy" id="147828"/>
    <lineage>
        <taxon>Eukaryota</taxon>
        <taxon>Metazoa</taxon>
        <taxon>Spiralia</taxon>
        <taxon>Lophotrochozoa</taxon>
        <taxon>Platyhelminthes</taxon>
        <taxon>Trematoda</taxon>
        <taxon>Digenea</taxon>
        <taxon>Opisthorchiida</taxon>
        <taxon>Opisthorchiata</taxon>
        <taxon>Opisthorchiidae</taxon>
        <taxon>Opisthorchis</taxon>
    </lineage>
</organism>
<dbReference type="OrthoDB" id="5950222at2759"/>
<dbReference type="InterPro" id="IPR002223">
    <property type="entry name" value="Kunitz_BPTI"/>
</dbReference>
<evidence type="ECO:0000259" key="3">
    <source>
        <dbReference type="PROSITE" id="PS50279"/>
    </source>
</evidence>
<comment type="caution">
    <text evidence="4">The sequence shown here is derived from an EMBL/GenBank/DDBJ whole genome shotgun (WGS) entry which is preliminary data.</text>
</comment>
<accession>A0A4S2M8X6</accession>
<dbReference type="PANTHER" id="PTHR10083:SF374">
    <property type="entry name" value="BPTI_KUNITZ INHIBITOR DOMAIN-CONTAINING PROTEIN"/>
    <property type="match status" value="1"/>
</dbReference>
<dbReference type="GO" id="GO:0004867">
    <property type="term" value="F:serine-type endopeptidase inhibitor activity"/>
    <property type="evidence" value="ECO:0007669"/>
    <property type="project" value="InterPro"/>
</dbReference>
<keyword evidence="1" id="KW-1015">Disulfide bond</keyword>
<dbReference type="EMBL" id="SJOL01003187">
    <property type="protein sequence ID" value="TGZ72913.1"/>
    <property type="molecule type" value="Genomic_DNA"/>
</dbReference>
<dbReference type="InterPro" id="IPR050098">
    <property type="entry name" value="TFPI/VKTCI-like"/>
</dbReference>
<keyword evidence="5" id="KW-1185">Reference proteome</keyword>
<gene>
    <name evidence="4" type="ORF">CRM22_001803</name>
</gene>
<dbReference type="STRING" id="147828.A0A4S2M8X6"/>
<evidence type="ECO:0000313" key="5">
    <source>
        <dbReference type="Proteomes" id="UP000308267"/>
    </source>
</evidence>
<proteinExistence type="predicted"/>
<feature type="domain" description="BPTI/Kunitz inhibitor" evidence="3">
    <location>
        <begin position="22"/>
        <end position="72"/>
    </location>
</feature>
<evidence type="ECO:0000256" key="1">
    <source>
        <dbReference type="ARBA" id="ARBA00023157"/>
    </source>
</evidence>
<dbReference type="PANTHER" id="PTHR10083">
    <property type="entry name" value="KUNITZ-TYPE PROTEASE INHIBITOR-RELATED"/>
    <property type="match status" value="1"/>
</dbReference>
<dbReference type="Proteomes" id="UP000308267">
    <property type="component" value="Unassembled WGS sequence"/>
</dbReference>
<evidence type="ECO:0000256" key="2">
    <source>
        <dbReference type="SAM" id="SignalP"/>
    </source>
</evidence>
<feature type="chain" id="PRO_5020724413" description="BPTI/Kunitz inhibitor domain-containing protein" evidence="2">
    <location>
        <begin position="18"/>
        <end position="74"/>
    </location>
</feature>
<dbReference type="PROSITE" id="PS00280">
    <property type="entry name" value="BPTI_KUNITZ_1"/>
    <property type="match status" value="1"/>
</dbReference>
<dbReference type="InterPro" id="IPR036880">
    <property type="entry name" value="Kunitz_BPTI_sf"/>
</dbReference>
<dbReference type="Gene3D" id="4.10.410.10">
    <property type="entry name" value="Pancreatic trypsin inhibitor Kunitz domain"/>
    <property type="match status" value="1"/>
</dbReference>
<dbReference type="CDD" id="cd00109">
    <property type="entry name" value="Kunitz-type"/>
    <property type="match status" value="1"/>
</dbReference>
<dbReference type="SUPFAM" id="SSF57362">
    <property type="entry name" value="BPTI-like"/>
    <property type="match status" value="1"/>
</dbReference>
<feature type="signal peptide" evidence="2">
    <location>
        <begin position="1"/>
        <end position="17"/>
    </location>
</feature>
<name>A0A4S2M8X6_OPIFE</name>
<evidence type="ECO:0000313" key="4">
    <source>
        <dbReference type="EMBL" id="TGZ72913.1"/>
    </source>
</evidence>
<dbReference type="PROSITE" id="PS50279">
    <property type="entry name" value="BPTI_KUNITZ_2"/>
    <property type="match status" value="1"/>
</dbReference>
<dbReference type="Pfam" id="PF00014">
    <property type="entry name" value="Kunitz_BPTI"/>
    <property type="match status" value="1"/>
</dbReference>
<dbReference type="AlphaFoldDB" id="A0A4S2M8X6"/>
<protein>
    <recommendedName>
        <fullName evidence="3">BPTI/Kunitz inhibitor domain-containing protein</fullName>
    </recommendedName>
</protein>